<dbReference type="Pfam" id="PF14678">
    <property type="entry name" value="FANCI_S4"/>
    <property type="match status" value="1"/>
</dbReference>
<proteinExistence type="predicted"/>
<dbReference type="Proteomes" id="UP001146793">
    <property type="component" value="Unassembled WGS sequence"/>
</dbReference>
<feature type="domain" description="FANCI solenoid 2" evidence="3">
    <location>
        <begin position="362"/>
        <end position="524"/>
    </location>
</feature>
<dbReference type="GO" id="GO:0070182">
    <property type="term" value="F:DNA polymerase binding"/>
    <property type="evidence" value="ECO:0007669"/>
    <property type="project" value="TreeGrafter"/>
</dbReference>
<comment type="caution">
    <text evidence="7">The sequence shown here is derived from an EMBL/GenBank/DDBJ whole genome shotgun (WGS) entry which is preliminary data.</text>
</comment>
<dbReference type="InterPro" id="IPR029312">
    <property type="entry name" value="FANCI_HD2"/>
</dbReference>
<gene>
    <name evidence="7" type="ORF">M0812_26116</name>
</gene>
<sequence>MEVDLKTLENQLFQTKKQFAEYIQKLIFNSYLQPNGITERYKIFHKIIECMLSGKLNGSKAFECVNLFLPELDLFPINFLGEYFGMIFSKIFQDKEGSTMELCVLDFLPKIYSLILASPQFKEGARVEFQLNGIKQNLTLTQFLRWFVQTLKQLEGSSYLIIHLTKIIRNLELTKKDFKEIINTTLLGNLQRLTMEELPPMVYQLLLLYSKTNVVEIIQKTLIYINKYSEEQEKCTNENKIKKWGSIQGTIISHISLATKQNQQFGIGIINLFLKRQLILTRFNLALLFSVSCIRTFKTKIFNHLQSSFQNTFNSYSEIAKSQWLNEFTHLLSDSHLTVKKLQTIFFRLITDIKRFDWLFLIKQIVFFAIEVMETITLQRKENIDQNLKEIFNNYEKSPKQKFLIFVGDILVKLFINHKFVRSEILTHIFDHVISKSKNSIYYILVLNGITKTSPESFEDLIESIKENLTFLNFLDPLISQLFLESCKPLILKSPVLLDHLMIILRKALFNKDQNSRLIAVKSYIWLIGILIQNQDTSLRCKNEINGNNNSHSVSQNSNSNYPPKLDKGSQKKLKKIMKNNFEKPNNLSKKESKNLIFEIMVALKRILSQQLIIRKELYRNFIKLMENEKETSKIIYELLYHHFLKYYETNINIEPPFYLDKCIDDSIPPKFIEPFPFLFKCFQLSAYNYNQIIIKTKKNKTVINNKSCGIKLIDLKNRKEKKYLTQSNQLLLEFVKRLSQTRLSEFDLGKHSNFNIRELSGQNNYCLACLLLSTYQCAMELIIQRSDQKYIGNILLLFKNYNKLFQLISKVKKPQQKCYKRSYNKYKTKPVNINQNNSPKIDKNPNNKKENNKAITIKKGLEYDSKNKPLEEKLQLDYITIAPFDPFQISFFDLNTFILSFKMILKQIKIKNNPLLINESLQYYILRTCEKHLLNLLNEINFEQIYNQKYKVIQYNNLVELATLLWKIYTQNIFPTKIEETLSSINSSIVNEKNKGSGIPKNIQKKSKKIKKINSGLFCLKIINQIFKFILTFYNQKLLIKCLIKMVPSINYYQNNENNYRVEIIKEINPQNTNEDIKDSLEENLNKLDLLIIDQYLEKIEKILKILIKKDLIKQIEVLSLISMIIIKLLSKQYFEKHLNWFNQLIRKIKTKKNPISKLILYYSSNFFHFLSSDVLKHLKDIPYSILKIFIFEKESLDNNLEKIKWGTKEYENFSKVKIISDSSYKILTMEFLKYLETKILHDLEFSINFIKNSRSFPNIDLTLFQKMELKIILRFFRLSKYYSIFLCCRMIDNLFDKLITNLIKFFKLLTVLTVYYQCFKLLPTQEFSSIVDMIGKIFIPSIEFCISEKESNQSYLDTTRTQLRKSSKIMPNLVFEIENFQRHLIELSKFTNINYMKNFKRSVARDFRITIEKRENESEKEENIDEESDDDYDDDVEGSSDKKKSNSDTSESEYEEILTSNNSNEQEKNLTENDKKSRKNKKNIGFPNTNQLRKRENPPKNNKSNESLKKKKKKYN</sequence>
<protein>
    <submittedName>
        <fullName evidence="7">Uncharacterized protein</fullName>
    </submittedName>
</protein>
<feature type="domain" description="FANCI helical" evidence="5">
    <location>
        <begin position="277"/>
        <end position="330"/>
    </location>
</feature>
<dbReference type="PANTHER" id="PTHR21818">
    <property type="entry name" value="BC025462 PROTEIN"/>
    <property type="match status" value="1"/>
</dbReference>
<dbReference type="InterPro" id="IPR026171">
    <property type="entry name" value="FANCI"/>
</dbReference>
<accession>A0AAV7YEP3</accession>
<evidence type="ECO:0000259" key="5">
    <source>
        <dbReference type="Pfam" id="PF14679"/>
    </source>
</evidence>
<evidence type="ECO:0000259" key="3">
    <source>
        <dbReference type="Pfam" id="PF14676"/>
    </source>
</evidence>
<dbReference type="Pfam" id="PF14680">
    <property type="entry name" value="FANCI_HD2"/>
    <property type="match status" value="1"/>
</dbReference>
<evidence type="ECO:0000259" key="6">
    <source>
        <dbReference type="Pfam" id="PF14680"/>
    </source>
</evidence>
<dbReference type="InterPro" id="IPR029314">
    <property type="entry name" value="FANCI_S4"/>
</dbReference>
<dbReference type="EMBL" id="JANTQA010000063">
    <property type="protein sequence ID" value="KAJ3426550.1"/>
    <property type="molecule type" value="Genomic_DNA"/>
</dbReference>
<name>A0AAV7YEP3_9EUKA</name>
<dbReference type="Pfam" id="PF14679">
    <property type="entry name" value="FANCI_HD1"/>
    <property type="match status" value="1"/>
</dbReference>
<evidence type="ECO:0000259" key="2">
    <source>
        <dbReference type="Pfam" id="PF14675"/>
    </source>
</evidence>
<dbReference type="InterPro" id="IPR029310">
    <property type="entry name" value="FANCI_HD1"/>
</dbReference>
<feature type="compositionally biased region" description="Basic and acidic residues" evidence="1">
    <location>
        <begin position="1467"/>
        <end position="1477"/>
    </location>
</feature>
<dbReference type="Pfam" id="PF14675">
    <property type="entry name" value="FANCI_S1"/>
    <property type="match status" value="1"/>
</dbReference>
<feature type="domain" description="FANCI solenoid 4" evidence="4">
    <location>
        <begin position="1211"/>
        <end position="1415"/>
    </location>
</feature>
<reference evidence="7" key="1">
    <citation type="submission" date="2022-08" db="EMBL/GenBank/DDBJ databases">
        <title>Novel sulphate-reducing endosymbionts in the free-living metamonad Anaeramoeba.</title>
        <authorList>
            <person name="Jerlstrom-Hultqvist J."/>
            <person name="Cepicka I."/>
            <person name="Gallot-Lavallee L."/>
            <person name="Salas-Leiva D."/>
            <person name="Curtis B.A."/>
            <person name="Zahonova K."/>
            <person name="Pipaliya S."/>
            <person name="Dacks J."/>
            <person name="Roger A.J."/>
        </authorList>
    </citation>
    <scope>NUCLEOTIDE SEQUENCE</scope>
    <source>
        <strain evidence="7">Busselton2</strain>
    </source>
</reference>
<dbReference type="InterPro" id="IPR029308">
    <property type="entry name" value="FANCI_S1"/>
</dbReference>
<evidence type="ECO:0000256" key="1">
    <source>
        <dbReference type="SAM" id="MobiDB-lite"/>
    </source>
</evidence>
<feature type="domain" description="FANCI solenoid 1" evidence="2">
    <location>
        <begin position="39"/>
        <end position="259"/>
    </location>
</feature>
<feature type="compositionally biased region" description="Low complexity" evidence="1">
    <location>
        <begin position="547"/>
        <end position="561"/>
    </location>
</feature>
<feature type="region of interest" description="Disordered" evidence="1">
    <location>
        <begin position="547"/>
        <end position="568"/>
    </location>
</feature>
<feature type="domain" description="FANCI helical" evidence="6">
    <location>
        <begin position="588"/>
        <end position="808"/>
    </location>
</feature>
<dbReference type="Pfam" id="PF14676">
    <property type="entry name" value="FANCI_S2"/>
    <property type="match status" value="1"/>
</dbReference>
<dbReference type="PANTHER" id="PTHR21818:SF0">
    <property type="entry name" value="FANCONI ANEMIA GROUP I PROTEIN"/>
    <property type="match status" value="1"/>
</dbReference>
<feature type="region of interest" description="Disordered" evidence="1">
    <location>
        <begin position="1417"/>
        <end position="1518"/>
    </location>
</feature>
<feature type="compositionally biased region" description="Acidic residues" evidence="1">
    <location>
        <begin position="1420"/>
        <end position="1440"/>
    </location>
</feature>
<evidence type="ECO:0000259" key="4">
    <source>
        <dbReference type="Pfam" id="PF14678"/>
    </source>
</evidence>
<organism evidence="7 8">
    <name type="scientific">Anaeramoeba flamelloides</name>
    <dbReference type="NCBI Taxonomy" id="1746091"/>
    <lineage>
        <taxon>Eukaryota</taxon>
        <taxon>Metamonada</taxon>
        <taxon>Anaeramoebidae</taxon>
        <taxon>Anaeramoeba</taxon>
    </lineage>
</organism>
<evidence type="ECO:0000313" key="7">
    <source>
        <dbReference type="EMBL" id="KAJ3426550.1"/>
    </source>
</evidence>
<evidence type="ECO:0000313" key="8">
    <source>
        <dbReference type="Proteomes" id="UP001146793"/>
    </source>
</evidence>
<dbReference type="GO" id="GO:0006281">
    <property type="term" value="P:DNA repair"/>
    <property type="evidence" value="ECO:0007669"/>
    <property type="project" value="InterPro"/>
</dbReference>
<dbReference type="InterPro" id="IPR029315">
    <property type="entry name" value="FANCI_S2"/>
</dbReference>